<dbReference type="Gene3D" id="2.60.120.200">
    <property type="match status" value="1"/>
</dbReference>
<accession>A0A197K7P7</accession>
<evidence type="ECO:0000256" key="10">
    <source>
        <dbReference type="ARBA" id="ARBA00023186"/>
    </source>
</evidence>
<feature type="compositionally biased region" description="Basic and acidic residues" evidence="15">
    <location>
        <begin position="225"/>
        <end position="236"/>
    </location>
</feature>
<evidence type="ECO:0000313" key="17">
    <source>
        <dbReference type="Proteomes" id="UP000078512"/>
    </source>
</evidence>
<feature type="disulfide bond" evidence="13">
    <location>
        <begin position="106"/>
        <end position="138"/>
    </location>
</feature>
<reference evidence="16 17" key="1">
    <citation type="submission" date="2016-05" db="EMBL/GenBank/DDBJ databases">
        <title>Genome sequencing reveals origins of a unique bacterial endosymbiosis in the earliest lineages of terrestrial Fungi.</title>
        <authorList>
            <consortium name="DOE Joint Genome Institute"/>
            <person name="Uehling J."/>
            <person name="Gryganskyi A."/>
            <person name="Hameed K."/>
            <person name="Tschaplinski T."/>
            <person name="Misztal P."/>
            <person name="Wu S."/>
            <person name="Desiro A."/>
            <person name="Vande Pol N."/>
            <person name="Du Z.-Y."/>
            <person name="Zienkiewicz A."/>
            <person name="Zienkiewicz K."/>
            <person name="Morin E."/>
            <person name="Tisserant E."/>
            <person name="Splivallo R."/>
            <person name="Hainaut M."/>
            <person name="Henrissat B."/>
            <person name="Ohm R."/>
            <person name="Kuo A."/>
            <person name="Yan J."/>
            <person name="Lipzen A."/>
            <person name="Nolan M."/>
            <person name="Labutti K."/>
            <person name="Barry K."/>
            <person name="Goldstein A."/>
            <person name="Labbe J."/>
            <person name="Schadt C."/>
            <person name="Tuskan G."/>
            <person name="Grigoriev I."/>
            <person name="Martin F."/>
            <person name="Vilgalys R."/>
            <person name="Bonito G."/>
        </authorList>
    </citation>
    <scope>NUCLEOTIDE SEQUENCE [LARGE SCALE GENOMIC DNA]</scope>
    <source>
        <strain evidence="16 17">AG-77</strain>
    </source>
</reference>
<dbReference type="InterPro" id="IPR001580">
    <property type="entry name" value="Calret/calnex"/>
</dbReference>
<dbReference type="AlphaFoldDB" id="A0A197K7P7"/>
<dbReference type="GO" id="GO:0005788">
    <property type="term" value="C:endoplasmic reticulum lumen"/>
    <property type="evidence" value="ECO:0007669"/>
    <property type="project" value="UniProtKB-SubCell"/>
</dbReference>
<dbReference type="OrthoDB" id="1938156at2759"/>
<dbReference type="FunFam" id="2.10.250.10:FF:000002">
    <property type="entry name" value="Calreticulin"/>
    <property type="match status" value="1"/>
</dbReference>
<dbReference type="GO" id="GO:0036503">
    <property type="term" value="P:ERAD pathway"/>
    <property type="evidence" value="ECO:0007669"/>
    <property type="project" value="TreeGrafter"/>
</dbReference>
<dbReference type="Proteomes" id="UP000078512">
    <property type="component" value="Unassembled WGS sequence"/>
</dbReference>
<dbReference type="PRINTS" id="PR00626">
    <property type="entry name" value="CALRETICULIN"/>
</dbReference>
<keyword evidence="7 11" id="KW-0256">Endoplasmic reticulum</keyword>
<keyword evidence="4 14" id="KW-0732">Signal</keyword>
<comment type="similarity">
    <text evidence="2 11 14">Belongs to the calreticulin family.</text>
</comment>
<proteinExistence type="inferred from homology"/>
<gene>
    <name evidence="16" type="ORF">K457DRAFT_16288</name>
</gene>
<evidence type="ECO:0000313" key="16">
    <source>
        <dbReference type="EMBL" id="OAQ32726.1"/>
    </source>
</evidence>
<keyword evidence="10 11" id="KW-0143">Chaperone</keyword>
<keyword evidence="13" id="KW-1015">Disulfide bond</keyword>
<dbReference type="GO" id="GO:0005509">
    <property type="term" value="F:calcium ion binding"/>
    <property type="evidence" value="ECO:0007669"/>
    <property type="project" value="InterPro"/>
</dbReference>
<evidence type="ECO:0000256" key="5">
    <source>
        <dbReference type="ARBA" id="ARBA00022734"/>
    </source>
</evidence>
<dbReference type="GO" id="GO:0030246">
    <property type="term" value="F:carbohydrate binding"/>
    <property type="evidence" value="ECO:0007669"/>
    <property type="project" value="UniProtKB-KW"/>
</dbReference>
<evidence type="ECO:0000256" key="6">
    <source>
        <dbReference type="ARBA" id="ARBA00022737"/>
    </source>
</evidence>
<dbReference type="PANTHER" id="PTHR11073">
    <property type="entry name" value="CALRETICULIN AND CALNEXIN"/>
    <property type="match status" value="1"/>
</dbReference>
<keyword evidence="9" id="KW-0106">Calcium</keyword>
<evidence type="ECO:0000256" key="2">
    <source>
        <dbReference type="ARBA" id="ARBA00010983"/>
    </source>
</evidence>
<name>A0A197K7P7_9FUNG</name>
<dbReference type="GO" id="GO:0005789">
    <property type="term" value="C:endoplasmic reticulum membrane"/>
    <property type="evidence" value="ECO:0007669"/>
    <property type="project" value="TreeGrafter"/>
</dbReference>
<evidence type="ECO:0000256" key="14">
    <source>
        <dbReference type="RuleBase" id="RU362126"/>
    </source>
</evidence>
<evidence type="ECO:0000256" key="15">
    <source>
        <dbReference type="SAM" id="MobiDB-lite"/>
    </source>
</evidence>
<dbReference type="Pfam" id="PF00262">
    <property type="entry name" value="Calreticulin"/>
    <property type="match status" value="1"/>
</dbReference>
<dbReference type="SUPFAM" id="SSF49899">
    <property type="entry name" value="Concanavalin A-like lectins/glucanases"/>
    <property type="match status" value="1"/>
</dbReference>
<evidence type="ECO:0000256" key="7">
    <source>
        <dbReference type="ARBA" id="ARBA00022824"/>
    </source>
</evidence>
<keyword evidence="6" id="KW-0677">Repeat</keyword>
<feature type="signal peptide" evidence="14">
    <location>
        <begin position="1"/>
        <end position="18"/>
    </location>
</feature>
<dbReference type="PIRSF" id="PIRSF002356">
    <property type="entry name" value="Calreticulin"/>
    <property type="match status" value="1"/>
</dbReference>
<feature type="region of interest" description="Disordered" evidence="15">
    <location>
        <begin position="362"/>
        <end position="420"/>
    </location>
</feature>
<evidence type="ECO:0000256" key="8">
    <source>
        <dbReference type="ARBA" id="ARBA00022833"/>
    </source>
</evidence>
<protein>
    <recommendedName>
        <fullName evidence="11">Calreticulin</fullName>
    </recommendedName>
</protein>
<dbReference type="GO" id="GO:0051082">
    <property type="term" value="F:unfolded protein binding"/>
    <property type="evidence" value="ECO:0007669"/>
    <property type="project" value="InterPro"/>
</dbReference>
<sequence>MKATLLLASFAIATVVSAAGQVFFEETFSDSNWQNRWTTSSTKDDLGVFALSSGTFYANKDYAQGLQTSQDARFYSISAPFTSVVDNSKDDLIVQYTVKQEVNQECGGSYLKLLPEGFDAKTFNGDSEYAIMFGPDVCGAQNRVHVIFHHEGKNYLTKQEFPVPKDTKTHLYRLTVHPDQKYSLLIDGDIKADHVSLEEHWDVYAPRTIADPNDKKPADWVEEEHIVDESHKKPDNYDQIPKTIPDPEAKRPDEWDEEFDGEWEAPEIDNPDFEVWEAKMIPNPAFKGEWKPAEIPNPDFQEYPSLAHYRIGGIGLDLWQVNSGSIFDDIVVTTDKEVADRYLGQWKENFAMEEKLVAEIEAKTAKEKEEKEKEAKEKEEMMKAEAEAKVAEEEKVATDGFDELDESDEEQPDQNHHDEL</sequence>
<keyword evidence="8" id="KW-0862">Zinc</keyword>
<feature type="chain" id="PRO_5008276656" description="Calreticulin" evidence="14">
    <location>
        <begin position="19"/>
        <end position="420"/>
    </location>
</feature>
<feature type="compositionally biased region" description="Acidic residues" evidence="15">
    <location>
        <begin position="400"/>
        <end position="412"/>
    </location>
</feature>
<dbReference type="InterPro" id="IPR009169">
    <property type="entry name" value="Calreticulin"/>
</dbReference>
<organism evidence="16 17">
    <name type="scientific">Linnemannia elongata AG-77</name>
    <dbReference type="NCBI Taxonomy" id="1314771"/>
    <lineage>
        <taxon>Eukaryota</taxon>
        <taxon>Fungi</taxon>
        <taxon>Fungi incertae sedis</taxon>
        <taxon>Mucoromycota</taxon>
        <taxon>Mortierellomycotina</taxon>
        <taxon>Mortierellomycetes</taxon>
        <taxon>Mortierellales</taxon>
        <taxon>Mortierellaceae</taxon>
        <taxon>Linnemannia</taxon>
    </lineage>
</organism>
<feature type="binding site" evidence="12">
    <location>
        <position position="317"/>
    </location>
    <ligand>
        <name>an alpha-D-glucoside</name>
        <dbReference type="ChEBI" id="CHEBI:22390"/>
    </ligand>
</feature>
<dbReference type="EMBL" id="KV442024">
    <property type="protein sequence ID" value="OAQ32726.1"/>
    <property type="molecule type" value="Genomic_DNA"/>
</dbReference>
<feature type="binding site" evidence="12">
    <location>
        <position position="112"/>
    </location>
    <ligand>
        <name>an alpha-D-glucoside</name>
        <dbReference type="ChEBI" id="CHEBI:22390"/>
    </ligand>
</feature>
<feature type="binding site" evidence="12">
    <location>
        <position position="129"/>
    </location>
    <ligand>
        <name>an alpha-D-glucoside</name>
        <dbReference type="ChEBI" id="CHEBI:22390"/>
    </ligand>
</feature>
<dbReference type="STRING" id="1314771.A0A197K7P7"/>
<evidence type="ECO:0000256" key="9">
    <source>
        <dbReference type="ARBA" id="ARBA00022837"/>
    </source>
</evidence>
<feature type="compositionally biased region" description="Basic and acidic residues" evidence="15">
    <location>
        <begin position="362"/>
        <end position="397"/>
    </location>
</feature>
<dbReference type="SUPFAM" id="SSF63887">
    <property type="entry name" value="P-domain of calnexin/calreticulin"/>
    <property type="match status" value="1"/>
</dbReference>
<evidence type="ECO:0000256" key="12">
    <source>
        <dbReference type="PIRSR" id="PIRSR002356-1"/>
    </source>
</evidence>
<evidence type="ECO:0000256" key="13">
    <source>
        <dbReference type="PIRSR" id="PIRSR002356-3"/>
    </source>
</evidence>
<feature type="binding site" evidence="12">
    <location>
        <position position="136"/>
    </location>
    <ligand>
        <name>an alpha-D-glucoside</name>
        <dbReference type="ChEBI" id="CHEBI:22390"/>
    </ligand>
</feature>
<keyword evidence="3" id="KW-0479">Metal-binding</keyword>
<dbReference type="GO" id="GO:0006457">
    <property type="term" value="P:protein folding"/>
    <property type="evidence" value="ECO:0007669"/>
    <property type="project" value="InterPro"/>
</dbReference>
<feature type="binding site" evidence="12">
    <location>
        <position position="110"/>
    </location>
    <ligand>
        <name>an alpha-D-glucoside</name>
        <dbReference type="ChEBI" id="CHEBI:22390"/>
    </ligand>
</feature>
<dbReference type="PROSITE" id="PS00804">
    <property type="entry name" value="CALRETICULIN_2"/>
    <property type="match status" value="1"/>
</dbReference>
<dbReference type="Gene3D" id="2.10.250.10">
    <property type="entry name" value="Calreticulin/calnexin, P domain"/>
    <property type="match status" value="1"/>
</dbReference>
<dbReference type="InterPro" id="IPR009033">
    <property type="entry name" value="Calreticulin/calnexin_P_dom_sf"/>
</dbReference>
<dbReference type="InterPro" id="IPR013320">
    <property type="entry name" value="ConA-like_dom_sf"/>
</dbReference>
<keyword evidence="5" id="KW-0430">Lectin</keyword>
<dbReference type="InterPro" id="IPR018124">
    <property type="entry name" value="Calret/calnex_CS"/>
</dbReference>
<keyword evidence="17" id="KW-1185">Reference proteome</keyword>
<evidence type="ECO:0000256" key="4">
    <source>
        <dbReference type="ARBA" id="ARBA00022729"/>
    </source>
</evidence>
<evidence type="ECO:0000256" key="3">
    <source>
        <dbReference type="ARBA" id="ARBA00022723"/>
    </source>
</evidence>
<comment type="subcellular location">
    <subcellularLocation>
        <location evidence="1 11">Endoplasmic reticulum lumen</location>
    </subcellularLocation>
</comment>
<evidence type="ECO:0000256" key="1">
    <source>
        <dbReference type="ARBA" id="ARBA00004319"/>
    </source>
</evidence>
<feature type="region of interest" description="Disordered" evidence="15">
    <location>
        <begin position="225"/>
        <end position="260"/>
    </location>
</feature>
<evidence type="ECO:0000256" key="11">
    <source>
        <dbReference type="PIRNR" id="PIRNR002356"/>
    </source>
</evidence>